<dbReference type="OrthoDB" id="2160759at2759"/>
<organism evidence="3 4">
    <name type="scientific">Stentor coeruleus</name>
    <dbReference type="NCBI Taxonomy" id="5963"/>
    <lineage>
        <taxon>Eukaryota</taxon>
        <taxon>Sar</taxon>
        <taxon>Alveolata</taxon>
        <taxon>Ciliophora</taxon>
        <taxon>Postciliodesmatophora</taxon>
        <taxon>Heterotrichea</taxon>
        <taxon>Heterotrichida</taxon>
        <taxon>Stentoridae</taxon>
        <taxon>Stentor</taxon>
    </lineage>
</organism>
<dbReference type="Proteomes" id="UP000187209">
    <property type="component" value="Unassembled WGS sequence"/>
</dbReference>
<name>A0A1R2B3P2_9CILI</name>
<proteinExistence type="predicted"/>
<feature type="region of interest" description="Disordered" evidence="2">
    <location>
        <begin position="12"/>
        <end position="31"/>
    </location>
</feature>
<keyword evidence="4" id="KW-1185">Reference proteome</keyword>
<feature type="coiled-coil region" evidence="1">
    <location>
        <begin position="515"/>
        <end position="594"/>
    </location>
</feature>
<dbReference type="EMBL" id="MPUH01000992">
    <property type="protein sequence ID" value="OMJ71411.1"/>
    <property type="molecule type" value="Genomic_DNA"/>
</dbReference>
<keyword evidence="1" id="KW-0175">Coiled coil</keyword>
<reference evidence="3 4" key="1">
    <citation type="submission" date="2016-11" db="EMBL/GenBank/DDBJ databases">
        <title>The macronuclear genome of Stentor coeruleus: a giant cell with tiny introns.</title>
        <authorList>
            <person name="Slabodnick M."/>
            <person name="Ruby J.G."/>
            <person name="Reiff S.B."/>
            <person name="Swart E.C."/>
            <person name="Gosai S."/>
            <person name="Prabakaran S."/>
            <person name="Witkowska E."/>
            <person name="Larue G.E."/>
            <person name="Fisher S."/>
            <person name="Freeman R.M."/>
            <person name="Gunawardena J."/>
            <person name="Chu W."/>
            <person name="Stover N.A."/>
            <person name="Gregory B.D."/>
            <person name="Nowacki M."/>
            <person name="Derisi J."/>
            <person name="Roy S.W."/>
            <person name="Marshall W.F."/>
            <person name="Sood P."/>
        </authorList>
    </citation>
    <scope>NUCLEOTIDE SEQUENCE [LARGE SCALE GENOMIC DNA]</scope>
    <source>
        <strain evidence="3">WM001</strain>
    </source>
</reference>
<evidence type="ECO:0000313" key="4">
    <source>
        <dbReference type="Proteomes" id="UP000187209"/>
    </source>
</evidence>
<protein>
    <submittedName>
        <fullName evidence="3">Uncharacterized protein</fullName>
    </submittedName>
</protein>
<evidence type="ECO:0000256" key="2">
    <source>
        <dbReference type="SAM" id="MobiDB-lite"/>
    </source>
</evidence>
<sequence>MKKRFSNIIELSEEHEHSSEEIPNPSSSKLKVSPSIYTPNNIYNHIDPTHLKLLESIQESNKFSEQEINLTSTESEKTPKDYQLPISIIDTSLLETLRQYSKTSKSSQEIALVKMKNFQEKFFFQIIKLSDASSHYLMKIDIKISNLEYLCQKIIQQYKTTDLNYAKILEKYKELLKERVLLQEKSDNNNALMISLRMAIESMNFTREQVSRLNVYDNKGLYKSFLDKIQAFGESVERYNRVCRKDDGFYEEFELVNRENTQMKEKIAQMMEENCRFKEENEIVGRKNRQLVKEMKEKEQKIALAKKKVEDFIFITKSFGENIEDETQLRFGRIEDKIKFAQETLEMIKINQNLLLKPIGFNEENTNDNIMAKLSEYNENMISNEKYKELEDKYKENLKETLDLKTENANLVSKLDTLLHEKNNLSLLYEEKCTKIDENEKQLKKSIKIIKKLEEQNAEIDDNEKINTKSLENTFSIQESSVSLQKKSKNAFESSDYDEKISELASKLNEKSLEVESLTVSMQKLEMSNDKLAEKCRKMMMKLQNYNDLEENARDIENENKSLNEKMQEKDHEIAKLKKRVKKLKSKNSKLMKNTDKLIVKVDRLEKTNKWLVENENINEMILEKIESGDMEKHKE</sequence>
<evidence type="ECO:0000256" key="1">
    <source>
        <dbReference type="SAM" id="Coils"/>
    </source>
</evidence>
<dbReference type="AlphaFoldDB" id="A0A1R2B3P2"/>
<feature type="coiled-coil region" evidence="1">
    <location>
        <begin position="253"/>
        <end position="308"/>
    </location>
</feature>
<evidence type="ECO:0000313" key="3">
    <source>
        <dbReference type="EMBL" id="OMJ71411.1"/>
    </source>
</evidence>
<feature type="coiled-coil region" evidence="1">
    <location>
        <begin position="436"/>
        <end position="463"/>
    </location>
</feature>
<accession>A0A1R2B3P2</accession>
<gene>
    <name evidence="3" type="ORF">SteCoe_30371</name>
</gene>
<comment type="caution">
    <text evidence="3">The sequence shown here is derived from an EMBL/GenBank/DDBJ whole genome shotgun (WGS) entry which is preliminary data.</text>
</comment>
<feature type="coiled-coil region" evidence="1">
    <location>
        <begin position="380"/>
        <end position="407"/>
    </location>
</feature>